<dbReference type="Pfam" id="PF01925">
    <property type="entry name" value="TauE"/>
    <property type="match status" value="1"/>
</dbReference>
<dbReference type="GO" id="GO:0005886">
    <property type="term" value="C:plasma membrane"/>
    <property type="evidence" value="ECO:0007669"/>
    <property type="project" value="UniProtKB-SubCell"/>
</dbReference>
<keyword evidence="4 8" id="KW-1003">Cell membrane</keyword>
<evidence type="ECO:0000256" key="3">
    <source>
        <dbReference type="ARBA" id="ARBA00022448"/>
    </source>
</evidence>
<dbReference type="Proteomes" id="UP000255193">
    <property type="component" value="Unassembled WGS sequence"/>
</dbReference>
<keyword evidence="7 8" id="KW-0472">Membrane</keyword>
<proteinExistence type="inferred from homology"/>
<evidence type="ECO:0000256" key="8">
    <source>
        <dbReference type="RuleBase" id="RU363041"/>
    </source>
</evidence>
<keyword evidence="6 8" id="KW-1133">Transmembrane helix</keyword>
<comment type="similarity">
    <text evidence="2 8">Belongs to the 4-toluene sulfonate uptake permease (TSUP) (TC 2.A.102) family.</text>
</comment>
<accession>A0A378Q4Q0</accession>
<dbReference type="RefSeq" id="WP_067058737.1">
    <property type="nucleotide sequence ID" value="NZ_MXAO01000060.1"/>
</dbReference>
<evidence type="ECO:0000313" key="9">
    <source>
        <dbReference type="EMBL" id="STY95168.1"/>
    </source>
</evidence>
<reference evidence="9 10" key="1">
    <citation type="submission" date="2018-06" db="EMBL/GenBank/DDBJ databases">
        <authorList>
            <consortium name="Pathogen Informatics"/>
            <person name="Doyle S."/>
        </authorList>
    </citation>
    <scope>NUCLEOTIDE SEQUENCE [LARGE SCALE GENOMIC DNA]</scope>
    <source>
        <strain evidence="9 10">NCTC11091</strain>
    </source>
</reference>
<feature type="transmembrane region" description="Helical" evidence="8">
    <location>
        <begin position="73"/>
        <end position="92"/>
    </location>
</feature>
<dbReference type="PANTHER" id="PTHR30269:SF37">
    <property type="entry name" value="MEMBRANE TRANSPORTER PROTEIN"/>
    <property type="match status" value="1"/>
</dbReference>
<comment type="subcellular location">
    <subcellularLocation>
        <location evidence="1 8">Cell membrane</location>
        <topology evidence="1 8">Multi-pass membrane protein</topology>
    </subcellularLocation>
</comment>
<evidence type="ECO:0000256" key="5">
    <source>
        <dbReference type="ARBA" id="ARBA00022692"/>
    </source>
</evidence>
<protein>
    <recommendedName>
        <fullName evidence="8">Probable membrane transporter protein</fullName>
    </recommendedName>
</protein>
<feature type="transmembrane region" description="Helical" evidence="8">
    <location>
        <begin position="98"/>
        <end position="115"/>
    </location>
</feature>
<evidence type="ECO:0000256" key="4">
    <source>
        <dbReference type="ARBA" id="ARBA00022475"/>
    </source>
</evidence>
<feature type="transmembrane region" description="Helical" evidence="8">
    <location>
        <begin position="191"/>
        <end position="212"/>
    </location>
</feature>
<sequence length="248" mass="27410">MLSPWFNDLALALANLLTSALTAITGVGGGMILIGLMPLFVPAAAVVPVHGVTQLVSNATRAWFGREALDWRYVGQFLVGSLVGLAVFGALIRYVELTLIPLFIGVYILLITWSSAFNRLIRRFESFFWVGFLQTGLGVFVGTPGPLNIAVLNKHYDNNHVVVTTGALMMTVVHSAKLLVYLSMGFAFTEYWQLLVMMVIMATVGSWLGTRLRQRISMPWLKKVLPWLLTVLALRLIGGIVYQQFLAH</sequence>
<organism evidence="9 10">
    <name type="scientific">Faucicola atlantae</name>
    <dbReference type="NCBI Taxonomy" id="34059"/>
    <lineage>
        <taxon>Bacteria</taxon>
        <taxon>Pseudomonadati</taxon>
        <taxon>Pseudomonadota</taxon>
        <taxon>Gammaproteobacteria</taxon>
        <taxon>Moraxellales</taxon>
        <taxon>Moraxellaceae</taxon>
        <taxon>Faucicola</taxon>
    </lineage>
</organism>
<gene>
    <name evidence="9" type="ORF">NCTC11091_00959</name>
</gene>
<name>A0A378Q4Q0_9GAMM</name>
<dbReference type="InterPro" id="IPR052017">
    <property type="entry name" value="TSUP"/>
</dbReference>
<dbReference type="AlphaFoldDB" id="A0A378Q4Q0"/>
<evidence type="ECO:0000256" key="1">
    <source>
        <dbReference type="ARBA" id="ARBA00004651"/>
    </source>
</evidence>
<dbReference type="InterPro" id="IPR002781">
    <property type="entry name" value="TM_pro_TauE-like"/>
</dbReference>
<feature type="transmembrane region" description="Helical" evidence="8">
    <location>
        <begin position="224"/>
        <end position="245"/>
    </location>
</feature>
<keyword evidence="5 8" id="KW-0812">Transmembrane</keyword>
<dbReference type="PANTHER" id="PTHR30269">
    <property type="entry name" value="TRANSMEMBRANE PROTEIN YFCA"/>
    <property type="match status" value="1"/>
</dbReference>
<evidence type="ECO:0000256" key="6">
    <source>
        <dbReference type="ARBA" id="ARBA00022989"/>
    </source>
</evidence>
<dbReference type="EMBL" id="UGQA01000001">
    <property type="protein sequence ID" value="STY95168.1"/>
    <property type="molecule type" value="Genomic_DNA"/>
</dbReference>
<keyword evidence="3" id="KW-0813">Transport</keyword>
<evidence type="ECO:0000313" key="10">
    <source>
        <dbReference type="Proteomes" id="UP000255193"/>
    </source>
</evidence>
<evidence type="ECO:0000256" key="2">
    <source>
        <dbReference type="ARBA" id="ARBA00009142"/>
    </source>
</evidence>
<evidence type="ECO:0000256" key="7">
    <source>
        <dbReference type="ARBA" id="ARBA00023136"/>
    </source>
</evidence>
<feature type="transmembrane region" description="Helical" evidence="8">
    <location>
        <begin position="127"/>
        <end position="147"/>
    </location>
</feature>